<dbReference type="EMBL" id="CP069189">
    <property type="protein sequence ID" value="QRV17457.1"/>
    <property type="molecule type" value="Genomic_DNA"/>
</dbReference>
<accession>A0A8T8E722</accession>
<protein>
    <submittedName>
        <fullName evidence="1">Uncharacterized protein</fullName>
    </submittedName>
</protein>
<name>A0A8T8E722_9EURY</name>
<evidence type="ECO:0000313" key="1">
    <source>
        <dbReference type="EMBL" id="QRV17457.1"/>
    </source>
</evidence>
<geneLocation type="plasmid" evidence="1 2">
    <name>pHTS138</name>
</geneLocation>
<dbReference type="AlphaFoldDB" id="A0A8T8E722"/>
<dbReference type="KEGG" id="hsal:JMJ58_21110"/>
<dbReference type="OrthoDB" id="187172at2157"/>
<gene>
    <name evidence="1" type="ORF">JMJ58_21110</name>
</gene>
<organism evidence="1 2">
    <name type="scientific">Haloterrigena salifodinae</name>
    <dbReference type="NCBI Taxonomy" id="2675099"/>
    <lineage>
        <taxon>Archaea</taxon>
        <taxon>Methanobacteriati</taxon>
        <taxon>Methanobacteriota</taxon>
        <taxon>Stenosarchaea group</taxon>
        <taxon>Halobacteria</taxon>
        <taxon>Halobacteriales</taxon>
        <taxon>Natrialbaceae</taxon>
        <taxon>Haloterrigena</taxon>
    </lineage>
</organism>
<proteinExistence type="predicted"/>
<dbReference type="Proteomes" id="UP000637819">
    <property type="component" value="Plasmid pHTS138"/>
</dbReference>
<evidence type="ECO:0000313" key="2">
    <source>
        <dbReference type="Proteomes" id="UP000637819"/>
    </source>
</evidence>
<reference evidence="1 2" key="1">
    <citation type="submission" date="2021-01" db="EMBL/GenBank/DDBJ databases">
        <title>Genome Sequence and Methylation Pattern of Haloterrigena salifodinae BOL5-1, An Extremely Halophilic Archaeon from a Bolivian Salt Mine.</title>
        <authorList>
            <person name="DasSarma P."/>
            <person name="Anton B.P."/>
            <person name="DasSarma S.L."/>
            <person name="von Ehrenheim H.A.L."/>
            <person name="Martinez F.L."/>
            <person name="Guzman D."/>
            <person name="Roberts R.J."/>
            <person name="DasSarma S."/>
        </authorList>
    </citation>
    <scope>NUCLEOTIDE SEQUENCE [LARGE SCALE GENOMIC DNA]</scope>
    <source>
        <strain evidence="1 2">BOL5-1</strain>
        <plasmid evidence="1 2">pHTS138</plasmid>
    </source>
</reference>
<keyword evidence="2" id="KW-1185">Reference proteome</keyword>
<keyword evidence="1" id="KW-0614">Plasmid</keyword>
<sequence length="74" mass="8188">MDQVRLALSVKHLDVGIHTGWTSDRFRTLEFAALSLGLPFEGDCPTTAIDSLVIDDIVVIDREPLATMVNLLKH</sequence>